<dbReference type="EMBL" id="GBRH01237456">
    <property type="protein sequence ID" value="JAD60439.1"/>
    <property type="molecule type" value="Transcribed_RNA"/>
</dbReference>
<sequence>MLLKVLGSLQENYGLNVSARHATTGYFEGLMSGSNTGKGEATGKGYSG</sequence>
<name>A0A0A9B8X6_ARUDO</name>
<evidence type="ECO:0000313" key="1">
    <source>
        <dbReference type="EMBL" id="JAD60439.1"/>
    </source>
</evidence>
<organism evidence="1">
    <name type="scientific">Arundo donax</name>
    <name type="common">Giant reed</name>
    <name type="synonym">Donax arundinaceus</name>
    <dbReference type="NCBI Taxonomy" id="35708"/>
    <lineage>
        <taxon>Eukaryota</taxon>
        <taxon>Viridiplantae</taxon>
        <taxon>Streptophyta</taxon>
        <taxon>Embryophyta</taxon>
        <taxon>Tracheophyta</taxon>
        <taxon>Spermatophyta</taxon>
        <taxon>Magnoliopsida</taxon>
        <taxon>Liliopsida</taxon>
        <taxon>Poales</taxon>
        <taxon>Poaceae</taxon>
        <taxon>PACMAD clade</taxon>
        <taxon>Arundinoideae</taxon>
        <taxon>Arundineae</taxon>
        <taxon>Arundo</taxon>
    </lineage>
</organism>
<reference evidence="1" key="2">
    <citation type="journal article" date="2015" name="Data Brief">
        <title>Shoot transcriptome of the giant reed, Arundo donax.</title>
        <authorList>
            <person name="Barrero R.A."/>
            <person name="Guerrero F.D."/>
            <person name="Moolhuijzen P."/>
            <person name="Goolsby J.A."/>
            <person name="Tidwell J."/>
            <person name="Bellgard S.E."/>
            <person name="Bellgard M.I."/>
        </authorList>
    </citation>
    <scope>NUCLEOTIDE SEQUENCE</scope>
    <source>
        <tissue evidence="1">Shoot tissue taken approximately 20 cm above the soil surface</tissue>
    </source>
</reference>
<accession>A0A0A9B8X6</accession>
<reference evidence="1" key="1">
    <citation type="submission" date="2014-09" db="EMBL/GenBank/DDBJ databases">
        <authorList>
            <person name="Magalhaes I.L.F."/>
            <person name="Oliveira U."/>
            <person name="Santos F.R."/>
            <person name="Vidigal T.H.D.A."/>
            <person name="Brescovit A.D."/>
            <person name="Santos A.J."/>
        </authorList>
    </citation>
    <scope>NUCLEOTIDE SEQUENCE</scope>
    <source>
        <tissue evidence="1">Shoot tissue taken approximately 20 cm above the soil surface</tissue>
    </source>
</reference>
<dbReference type="AlphaFoldDB" id="A0A0A9B8X6"/>
<proteinExistence type="predicted"/>
<protein>
    <submittedName>
        <fullName evidence="1">IPT1</fullName>
    </submittedName>
</protein>